<evidence type="ECO:0000259" key="1">
    <source>
        <dbReference type="PROSITE" id="PS51186"/>
    </source>
</evidence>
<gene>
    <name evidence="2" type="ORF">OPKNFCMD_4275</name>
</gene>
<dbReference type="EMBL" id="BPQH01000014">
    <property type="protein sequence ID" value="GJD51520.1"/>
    <property type="molecule type" value="Genomic_DNA"/>
</dbReference>
<dbReference type="SUPFAM" id="SSF55729">
    <property type="entry name" value="Acyl-CoA N-acyltransferases (Nat)"/>
    <property type="match status" value="1"/>
</dbReference>
<reference evidence="2" key="1">
    <citation type="journal article" date="2021" name="Front. Microbiol.">
        <title>Comprehensive Comparative Genomics and Phenotyping of Methylobacterium Species.</title>
        <authorList>
            <person name="Alessa O."/>
            <person name="Ogura Y."/>
            <person name="Fujitani Y."/>
            <person name="Takami H."/>
            <person name="Hayashi T."/>
            <person name="Sahin N."/>
            <person name="Tani A."/>
        </authorList>
    </citation>
    <scope>NUCLEOTIDE SEQUENCE</scope>
    <source>
        <strain evidence="2">KCTC 52305</strain>
    </source>
</reference>
<reference evidence="2" key="2">
    <citation type="submission" date="2021-08" db="EMBL/GenBank/DDBJ databases">
        <authorList>
            <person name="Tani A."/>
            <person name="Ola A."/>
            <person name="Ogura Y."/>
            <person name="Katsura K."/>
            <person name="Hayashi T."/>
        </authorList>
    </citation>
    <scope>NUCLEOTIDE SEQUENCE</scope>
    <source>
        <strain evidence="2">KCTC 52305</strain>
    </source>
</reference>
<feature type="domain" description="N-acetyltransferase" evidence="1">
    <location>
        <begin position="9"/>
        <end position="162"/>
    </location>
</feature>
<evidence type="ECO:0000313" key="2">
    <source>
        <dbReference type="EMBL" id="GJD51520.1"/>
    </source>
</evidence>
<dbReference type="Pfam" id="PF00583">
    <property type="entry name" value="Acetyltransf_1"/>
    <property type="match status" value="1"/>
</dbReference>
<name>A0ABQ4R3H8_9HYPH</name>
<keyword evidence="3" id="KW-1185">Reference proteome</keyword>
<accession>A0ABQ4R3H8</accession>
<proteinExistence type="predicted"/>
<dbReference type="PROSITE" id="PS51186">
    <property type="entry name" value="GNAT"/>
    <property type="match status" value="1"/>
</dbReference>
<dbReference type="RefSeq" id="WP_128563510.1">
    <property type="nucleotide sequence ID" value="NZ_BPQH01000014.1"/>
</dbReference>
<dbReference type="Gene3D" id="3.40.630.30">
    <property type="match status" value="1"/>
</dbReference>
<protein>
    <recommendedName>
        <fullName evidence="1">N-acetyltransferase domain-containing protein</fullName>
    </recommendedName>
</protein>
<evidence type="ECO:0000313" key="3">
    <source>
        <dbReference type="Proteomes" id="UP001055167"/>
    </source>
</evidence>
<dbReference type="InterPro" id="IPR000182">
    <property type="entry name" value="GNAT_dom"/>
</dbReference>
<dbReference type="Proteomes" id="UP001055167">
    <property type="component" value="Unassembled WGS sequence"/>
</dbReference>
<comment type="caution">
    <text evidence="2">The sequence shown here is derived from an EMBL/GenBank/DDBJ whole genome shotgun (WGS) entry which is preliminary data.</text>
</comment>
<sequence>MPHHEPAGATIRRLWPSDRAAIETHFRSLDQDSRFNRFMGAVSAAGAGAYAARSLQAEGLVFGAFVDGTLRGVGEVRPTAAGGLGSDAEAAFTVERDFRCRGLGTALAGRLSHASRNAGVKRLHVRCLSHNHPMRGLALKLGADLAVSGRELHATLALAPPTLFSLWSEGMESLLDVALAALAPRRAAAPA</sequence>
<organism evidence="2 3">
    <name type="scientific">Methylobacterium crusticola</name>
    <dbReference type="NCBI Taxonomy" id="1697972"/>
    <lineage>
        <taxon>Bacteria</taxon>
        <taxon>Pseudomonadati</taxon>
        <taxon>Pseudomonadota</taxon>
        <taxon>Alphaproteobacteria</taxon>
        <taxon>Hyphomicrobiales</taxon>
        <taxon>Methylobacteriaceae</taxon>
        <taxon>Methylobacterium</taxon>
    </lineage>
</organism>
<dbReference type="InterPro" id="IPR016181">
    <property type="entry name" value="Acyl_CoA_acyltransferase"/>
</dbReference>